<protein>
    <submittedName>
        <fullName evidence="2">Uncharacterized protein</fullName>
    </submittedName>
</protein>
<organism evidence="2 3">
    <name type="scientific">Octopus vulgaris</name>
    <name type="common">Common octopus</name>
    <dbReference type="NCBI Taxonomy" id="6645"/>
    <lineage>
        <taxon>Eukaryota</taxon>
        <taxon>Metazoa</taxon>
        <taxon>Spiralia</taxon>
        <taxon>Lophotrochozoa</taxon>
        <taxon>Mollusca</taxon>
        <taxon>Cephalopoda</taxon>
        <taxon>Coleoidea</taxon>
        <taxon>Octopodiformes</taxon>
        <taxon>Octopoda</taxon>
        <taxon>Incirrata</taxon>
        <taxon>Octopodidae</taxon>
        <taxon>Octopus</taxon>
    </lineage>
</organism>
<feature type="compositionally biased region" description="Basic and acidic residues" evidence="1">
    <location>
        <begin position="307"/>
        <end position="436"/>
    </location>
</feature>
<feature type="compositionally biased region" description="Low complexity" evidence="1">
    <location>
        <begin position="284"/>
        <end position="306"/>
    </location>
</feature>
<sequence>MVRKYIRKRPIPADREEAIKKARAMVAKGKPVSHAAAATNVPYETLRRRINGLNQTERIGSGRFVSVLSMTEEKDIIDALLLSSSLFGWTCGTKEIQTMVKKYLDTAGRKTVFKNNMPGKDWMITFKRRWSQKLASGKPDILIKAAQKDLSAVAPNSTEENKKASQNSKRKRKCAQPLRSDVLTIEDEPVCLQMEAEEREVNKDENIKIQKRIHRKCQRRESVSRENTSGDKGKVSGNKEKASGEKEKVSRDKTKTSGDKTKTSGDKTKTSGDKLKTSGDKTKTSGNKTKTSSVKAKTSGVKAKTSGGKEKASGGKEKASGDKEKASGVKEKASGDQEKASGDQEKASGDQEKASGDKEKASGDKEKASGDKETASGDKETASGDKETASCDKEKASGDKEKASGDKEKASGDKEKTSGDKTKASGDDKEDENKAK</sequence>
<feature type="region of interest" description="Disordered" evidence="1">
    <location>
        <begin position="211"/>
        <end position="436"/>
    </location>
</feature>
<evidence type="ECO:0000313" key="2">
    <source>
        <dbReference type="EMBL" id="CAI9741706.1"/>
    </source>
</evidence>
<evidence type="ECO:0000256" key="1">
    <source>
        <dbReference type="SAM" id="MobiDB-lite"/>
    </source>
</evidence>
<dbReference type="EMBL" id="OX597840">
    <property type="protein sequence ID" value="CAI9741706.1"/>
    <property type="molecule type" value="Genomic_DNA"/>
</dbReference>
<evidence type="ECO:0000313" key="3">
    <source>
        <dbReference type="Proteomes" id="UP001162480"/>
    </source>
</evidence>
<keyword evidence="3" id="KW-1185">Reference proteome</keyword>
<accession>A0AA36BW20</accession>
<dbReference type="Proteomes" id="UP001162480">
    <property type="component" value="Chromosome 27"/>
</dbReference>
<dbReference type="AlphaFoldDB" id="A0AA36BW20"/>
<feature type="region of interest" description="Disordered" evidence="1">
    <location>
        <begin position="152"/>
        <end position="176"/>
    </location>
</feature>
<proteinExistence type="predicted"/>
<gene>
    <name evidence="2" type="ORF">OCTVUL_1B026774</name>
</gene>
<dbReference type="SUPFAM" id="SSF101967">
    <property type="entry name" value="Adhesin YadA, collagen-binding domain"/>
    <property type="match status" value="1"/>
</dbReference>
<reference evidence="2" key="1">
    <citation type="submission" date="2023-08" db="EMBL/GenBank/DDBJ databases">
        <authorList>
            <person name="Alioto T."/>
            <person name="Alioto T."/>
            <person name="Gomez Garrido J."/>
        </authorList>
    </citation>
    <scope>NUCLEOTIDE SEQUENCE</scope>
</reference>
<dbReference type="Gene3D" id="2.150.10.10">
    <property type="entry name" value="Serralysin-like metalloprotease, C-terminal"/>
    <property type="match status" value="1"/>
</dbReference>
<name>A0AA36BW20_OCTVU</name>
<dbReference type="InterPro" id="IPR011049">
    <property type="entry name" value="Serralysin-like_metalloprot_C"/>
</dbReference>
<feature type="compositionally biased region" description="Basic and acidic residues" evidence="1">
    <location>
        <begin position="219"/>
        <end position="283"/>
    </location>
</feature>